<dbReference type="Pfam" id="PF11288">
    <property type="entry name" value="DUF3089"/>
    <property type="match status" value="1"/>
</dbReference>
<accession>A0A0M9CG53</accession>
<dbReference type="RefSeq" id="WP_053974010.1">
    <property type="nucleotide sequence ID" value="NZ_FNUE01000001.1"/>
</dbReference>
<gene>
    <name evidence="2" type="ORF">I602_1422</name>
    <name evidence="3" type="ORF">SAMN05444353_0347</name>
</gene>
<comment type="caution">
    <text evidence="2">The sequence shown here is derived from an EMBL/GenBank/DDBJ whole genome shotgun (WGS) entry which is preliminary data.</text>
</comment>
<evidence type="ECO:0000313" key="3">
    <source>
        <dbReference type="EMBL" id="SEE01298.1"/>
    </source>
</evidence>
<dbReference type="STRING" id="1300348.I602_1422"/>
<reference evidence="2 4" key="1">
    <citation type="submission" date="2015-07" db="EMBL/GenBank/DDBJ databases">
        <title>Genome of Polaribacter dokdonenesis DSW-5, isolated from seawater off Dokdo in Korea.</title>
        <authorList>
            <person name="Yoon K."/>
            <person name="Song J.Y."/>
            <person name="Kim J.F."/>
        </authorList>
    </citation>
    <scope>NUCLEOTIDE SEQUENCE [LARGE SCALE GENOMIC DNA]</scope>
    <source>
        <strain evidence="2 4">DSW-5</strain>
    </source>
</reference>
<dbReference type="PATRIC" id="fig|1300348.6.peg.1421"/>
<dbReference type="AlphaFoldDB" id="A0A0M9CG53"/>
<dbReference type="InterPro" id="IPR021440">
    <property type="entry name" value="DUF3089"/>
</dbReference>
<proteinExistence type="predicted"/>
<feature type="chain" id="PRO_5005833365" description="DUF3089 domain-containing protein" evidence="1">
    <location>
        <begin position="23"/>
        <end position="338"/>
    </location>
</feature>
<keyword evidence="5" id="KW-1185">Reference proteome</keyword>
<sequence>MKTNLFYITVLLVLFSACKASYDASEYIKSEKTDVPDYNLEENWAVLPNKYTAEFTEFASKEPDTLKADVFYVYPTLNTEKGDLRWNVPINDKKQQEKVLNRAVLYQASAFATSGKVYVPYYRQAHLRSYSRLKNGGEQALLLAYSDVKKAFEVYLEKYNKGRPIIIASHSQGSTHTKFLLRDFFDGQPLQNKLIAAYVVGTVAKPDLFKTIKVMTKPNETGGFVGWNTFKKGYYSKKGKDYFKGSVTTNPITWNLDKTTTLEQHKGFLYSNNKIYDKALKIEVTDGLIWSTTPKFPGRLFMSFMKNYHVGDINLFWKDIQQNAELRTNTYFKLKSNL</sequence>
<dbReference type="EMBL" id="FNUE01000001">
    <property type="protein sequence ID" value="SEE01298.1"/>
    <property type="molecule type" value="Genomic_DNA"/>
</dbReference>
<dbReference type="Proteomes" id="UP000037716">
    <property type="component" value="Unassembled WGS sequence"/>
</dbReference>
<dbReference type="PROSITE" id="PS51257">
    <property type="entry name" value="PROKAR_LIPOPROTEIN"/>
    <property type="match status" value="1"/>
</dbReference>
<evidence type="ECO:0000256" key="1">
    <source>
        <dbReference type="SAM" id="SignalP"/>
    </source>
</evidence>
<keyword evidence="1" id="KW-0732">Signal</keyword>
<dbReference type="Proteomes" id="UP000183071">
    <property type="component" value="Unassembled WGS sequence"/>
</dbReference>
<organism evidence="2 4">
    <name type="scientific">Polaribacter dokdonensis DSW-5</name>
    <dbReference type="NCBI Taxonomy" id="1300348"/>
    <lineage>
        <taxon>Bacteria</taxon>
        <taxon>Pseudomonadati</taxon>
        <taxon>Bacteroidota</taxon>
        <taxon>Flavobacteriia</taxon>
        <taxon>Flavobacteriales</taxon>
        <taxon>Flavobacteriaceae</taxon>
    </lineage>
</organism>
<evidence type="ECO:0000313" key="2">
    <source>
        <dbReference type="EMBL" id="KOY51862.1"/>
    </source>
</evidence>
<dbReference type="EMBL" id="LGBR01000001">
    <property type="protein sequence ID" value="KOY51862.1"/>
    <property type="molecule type" value="Genomic_DNA"/>
</dbReference>
<evidence type="ECO:0000313" key="5">
    <source>
        <dbReference type="Proteomes" id="UP000183071"/>
    </source>
</evidence>
<reference evidence="3 5" key="2">
    <citation type="submission" date="2016-10" db="EMBL/GenBank/DDBJ databases">
        <authorList>
            <person name="Varghese N."/>
            <person name="Submissions S."/>
        </authorList>
    </citation>
    <scope>NUCLEOTIDE SEQUENCE [LARGE SCALE GENOMIC DNA]</scope>
    <source>
        <strain evidence="3 5">DSW-5</strain>
    </source>
</reference>
<feature type="signal peptide" evidence="1">
    <location>
        <begin position="1"/>
        <end position="22"/>
    </location>
</feature>
<evidence type="ECO:0008006" key="6">
    <source>
        <dbReference type="Google" id="ProtNLM"/>
    </source>
</evidence>
<dbReference type="OrthoDB" id="1521787at2"/>
<name>A0A0M9CG53_9FLAO</name>
<protein>
    <recommendedName>
        <fullName evidence="6">DUF3089 domain-containing protein</fullName>
    </recommendedName>
</protein>
<evidence type="ECO:0000313" key="4">
    <source>
        <dbReference type="Proteomes" id="UP000037716"/>
    </source>
</evidence>